<sequence>MTRYRRYSYKVYGQEQQHAKRYGDHAMSTVFTLFVHTGRTFLFTLPYLAKRKLYLKSYGQKQQWLDDFTAHALGFVCEHNNVAFRVTRLFHTLDTESLPPRLA</sequence>
<gene>
    <name evidence="1" type="ORF">PMIN01_10497</name>
</gene>
<organism evidence="1 2">
    <name type="scientific">Paraphaeosphaeria minitans</name>
    <dbReference type="NCBI Taxonomy" id="565426"/>
    <lineage>
        <taxon>Eukaryota</taxon>
        <taxon>Fungi</taxon>
        <taxon>Dikarya</taxon>
        <taxon>Ascomycota</taxon>
        <taxon>Pezizomycotina</taxon>
        <taxon>Dothideomycetes</taxon>
        <taxon>Pleosporomycetidae</taxon>
        <taxon>Pleosporales</taxon>
        <taxon>Massarineae</taxon>
        <taxon>Didymosphaeriaceae</taxon>
        <taxon>Paraphaeosphaeria</taxon>
    </lineage>
</organism>
<accession>A0A9P6GBU0</accession>
<name>A0A9P6GBU0_9PLEO</name>
<proteinExistence type="predicted"/>
<dbReference type="Proteomes" id="UP000756921">
    <property type="component" value="Unassembled WGS sequence"/>
</dbReference>
<dbReference type="EMBL" id="WJXW01000012">
    <property type="protein sequence ID" value="KAF9731480.1"/>
    <property type="molecule type" value="Genomic_DNA"/>
</dbReference>
<evidence type="ECO:0000313" key="1">
    <source>
        <dbReference type="EMBL" id="KAF9731480.1"/>
    </source>
</evidence>
<evidence type="ECO:0000313" key="2">
    <source>
        <dbReference type="Proteomes" id="UP000756921"/>
    </source>
</evidence>
<protein>
    <submittedName>
        <fullName evidence="1">Uncharacterized protein</fullName>
    </submittedName>
</protein>
<comment type="caution">
    <text evidence="1">The sequence shown here is derived from an EMBL/GenBank/DDBJ whole genome shotgun (WGS) entry which is preliminary data.</text>
</comment>
<reference evidence="1" key="1">
    <citation type="journal article" date="2020" name="Mol. Plant Microbe Interact.">
        <title>Genome Sequence of the Biocontrol Agent Coniothyrium minitans strain Conio (IMI 134523).</title>
        <authorList>
            <person name="Patel D."/>
            <person name="Shittu T.A."/>
            <person name="Baroncelli R."/>
            <person name="Muthumeenakshi S."/>
            <person name="Osborne T.H."/>
            <person name="Janganan T.K."/>
            <person name="Sreenivasaprasad S."/>
        </authorList>
    </citation>
    <scope>NUCLEOTIDE SEQUENCE</scope>
    <source>
        <strain evidence="1">Conio</strain>
    </source>
</reference>
<dbReference type="AlphaFoldDB" id="A0A9P6GBU0"/>
<keyword evidence="2" id="KW-1185">Reference proteome</keyword>